<gene>
    <name evidence="2" type="ORF">C7B46_18720</name>
</gene>
<feature type="domain" description="DUF2249" evidence="1">
    <location>
        <begin position="98"/>
        <end position="162"/>
    </location>
</feature>
<proteinExistence type="predicted"/>
<sequence>MEPVVVEVKGIIKQRLSLFGTMMKTVDTLKPGQSLIVKSTFNPAPLMAHMRRKGYEVQQEKQGRVIITTFIPQTSRVSGNQSPGRIMDIPIEGPEHYLDNRGLTPPEPMQRTLGLLNDVPINHVVVIHNDRVPVFLLGQLDDEEIPYEIRPQEDDSAIVRILKTHPLRG</sequence>
<evidence type="ECO:0000259" key="1">
    <source>
        <dbReference type="Pfam" id="PF10006"/>
    </source>
</evidence>
<organism evidence="2 3">
    <name type="scientific">Sulfobacillus benefaciens</name>
    <dbReference type="NCBI Taxonomy" id="453960"/>
    <lineage>
        <taxon>Bacteria</taxon>
        <taxon>Bacillati</taxon>
        <taxon>Bacillota</taxon>
        <taxon>Clostridia</taxon>
        <taxon>Eubacteriales</taxon>
        <taxon>Clostridiales Family XVII. Incertae Sedis</taxon>
        <taxon>Sulfobacillus</taxon>
    </lineage>
</organism>
<dbReference type="InterPro" id="IPR036868">
    <property type="entry name" value="TusA-like_sf"/>
</dbReference>
<dbReference type="AlphaFoldDB" id="A0A2T2X3Y3"/>
<comment type="caution">
    <text evidence="2">The sequence shown here is derived from an EMBL/GenBank/DDBJ whole genome shotgun (WGS) entry which is preliminary data.</text>
</comment>
<dbReference type="EMBL" id="PXYW01000091">
    <property type="protein sequence ID" value="PSR29166.1"/>
    <property type="molecule type" value="Genomic_DNA"/>
</dbReference>
<evidence type="ECO:0000313" key="3">
    <source>
        <dbReference type="Proteomes" id="UP000242972"/>
    </source>
</evidence>
<name>A0A2T2X3Y3_9FIRM</name>
<dbReference type="Proteomes" id="UP000242972">
    <property type="component" value="Unassembled WGS sequence"/>
</dbReference>
<reference evidence="2 3" key="1">
    <citation type="journal article" date="2014" name="BMC Genomics">
        <title>Comparison of environmental and isolate Sulfobacillus genomes reveals diverse carbon, sulfur, nitrogen, and hydrogen metabolisms.</title>
        <authorList>
            <person name="Justice N.B."/>
            <person name="Norman A."/>
            <person name="Brown C.T."/>
            <person name="Singh A."/>
            <person name="Thomas B.C."/>
            <person name="Banfield J.F."/>
        </authorList>
    </citation>
    <scope>NUCLEOTIDE SEQUENCE [LARGE SCALE GENOMIC DNA]</scope>
    <source>
        <strain evidence="2">AMDSBA4</strain>
    </source>
</reference>
<dbReference type="InterPro" id="IPR018720">
    <property type="entry name" value="DUF2249"/>
</dbReference>
<dbReference type="SUPFAM" id="SSF64307">
    <property type="entry name" value="SirA-like"/>
    <property type="match status" value="1"/>
</dbReference>
<evidence type="ECO:0000313" key="2">
    <source>
        <dbReference type="EMBL" id="PSR29166.1"/>
    </source>
</evidence>
<protein>
    <submittedName>
        <fullName evidence="2">Universal stress protein</fullName>
    </submittedName>
</protein>
<accession>A0A2T2X3Y3</accession>
<dbReference type="Pfam" id="PF10006">
    <property type="entry name" value="DUF2249"/>
    <property type="match status" value="1"/>
</dbReference>